<organism evidence="2 3">
    <name type="scientific">Glomus cerebriforme</name>
    <dbReference type="NCBI Taxonomy" id="658196"/>
    <lineage>
        <taxon>Eukaryota</taxon>
        <taxon>Fungi</taxon>
        <taxon>Fungi incertae sedis</taxon>
        <taxon>Mucoromycota</taxon>
        <taxon>Glomeromycotina</taxon>
        <taxon>Glomeromycetes</taxon>
        <taxon>Glomerales</taxon>
        <taxon>Glomeraceae</taxon>
        <taxon>Glomus</taxon>
    </lineage>
</organism>
<evidence type="ECO:0000313" key="3">
    <source>
        <dbReference type="Proteomes" id="UP000265703"/>
    </source>
</evidence>
<sequence>MKKCLTFLKEKKKDIELVIALMGKGLSLLGAIEKKLANVKEKKCASLTKNLYHFFKGTRDKFMTEYNSICFDYSCLDAKQYALKVYMNTFYSTAGNRVLHQLNREILNKLVTDFVKISSERYFQECDEVYDSGNGILKEEYWSRMVNISMEMIEKLCDEVNDFLRKDNRLSYFKMAYKEVLFPVVFTEKKKHYGISHECLIPEPYLYQISEPGEHFEYVVVENDLSQKALCIFYTINYDDRYQPSSEILLEVLKKLKDDNEVDGNEVDENKVNEDEVDENEVSKIRDALS</sequence>
<feature type="compositionally biased region" description="Basic and acidic residues" evidence="1">
    <location>
        <begin position="281"/>
        <end position="290"/>
    </location>
</feature>
<feature type="region of interest" description="Disordered" evidence="1">
    <location>
        <begin position="263"/>
        <end position="290"/>
    </location>
</feature>
<dbReference type="Gene3D" id="3.90.1600.10">
    <property type="entry name" value="Palm domain of DNA polymerase"/>
    <property type="match status" value="1"/>
</dbReference>
<dbReference type="OrthoDB" id="2482633at2759"/>
<evidence type="ECO:0000256" key="1">
    <source>
        <dbReference type="SAM" id="MobiDB-lite"/>
    </source>
</evidence>
<name>A0A397T4U9_9GLOM</name>
<dbReference type="EMBL" id="QKYT01000159">
    <property type="protein sequence ID" value="RIA91187.1"/>
    <property type="molecule type" value="Genomic_DNA"/>
</dbReference>
<keyword evidence="3" id="KW-1185">Reference proteome</keyword>
<evidence type="ECO:0000313" key="2">
    <source>
        <dbReference type="EMBL" id="RIA91187.1"/>
    </source>
</evidence>
<gene>
    <name evidence="2" type="ORF">C1645_737265</name>
</gene>
<reference evidence="2 3" key="1">
    <citation type="submission" date="2018-06" db="EMBL/GenBank/DDBJ databases">
        <title>Comparative genomics reveals the genomic features of Rhizophagus irregularis, R. cerebriforme, R. diaphanum and Gigaspora rosea, and their symbiotic lifestyle signature.</title>
        <authorList>
            <person name="Morin E."/>
            <person name="San Clemente H."/>
            <person name="Chen E.C.H."/>
            <person name="De La Providencia I."/>
            <person name="Hainaut M."/>
            <person name="Kuo A."/>
            <person name="Kohler A."/>
            <person name="Murat C."/>
            <person name="Tang N."/>
            <person name="Roy S."/>
            <person name="Loubradou J."/>
            <person name="Henrissat B."/>
            <person name="Grigoriev I.V."/>
            <person name="Corradi N."/>
            <person name="Roux C."/>
            <person name="Martin F.M."/>
        </authorList>
    </citation>
    <scope>NUCLEOTIDE SEQUENCE [LARGE SCALE GENOMIC DNA]</scope>
    <source>
        <strain evidence="2 3">DAOM 227022</strain>
    </source>
</reference>
<dbReference type="Proteomes" id="UP000265703">
    <property type="component" value="Unassembled WGS sequence"/>
</dbReference>
<comment type="caution">
    <text evidence="2">The sequence shown here is derived from an EMBL/GenBank/DDBJ whole genome shotgun (WGS) entry which is preliminary data.</text>
</comment>
<dbReference type="InterPro" id="IPR023211">
    <property type="entry name" value="DNA_pol_palm_dom_sf"/>
</dbReference>
<protein>
    <submittedName>
        <fullName evidence="2">Uncharacterized protein</fullName>
    </submittedName>
</protein>
<accession>A0A397T4U9</accession>
<dbReference type="AlphaFoldDB" id="A0A397T4U9"/>
<proteinExistence type="predicted"/>